<proteinExistence type="predicted"/>
<keyword evidence="3" id="KW-1185">Reference proteome</keyword>
<evidence type="ECO:0000313" key="2">
    <source>
        <dbReference type="EMBL" id="MBD2701221.1"/>
    </source>
</evidence>
<accession>A0A926XWH9</accession>
<protein>
    <submittedName>
        <fullName evidence="2">DinB family protein</fullName>
    </submittedName>
</protein>
<dbReference type="Proteomes" id="UP000598820">
    <property type="component" value="Unassembled WGS sequence"/>
</dbReference>
<dbReference type="InterPro" id="IPR034660">
    <property type="entry name" value="DinB/YfiT-like"/>
</dbReference>
<evidence type="ECO:0000259" key="1">
    <source>
        <dbReference type="Pfam" id="PF12867"/>
    </source>
</evidence>
<name>A0A926XWH9_9BACT</name>
<sequence>MNNQELSNELNLQFTELLRMLSSLSEEELNQVPFEGSWTAAQVGDHLSKGYNILPILSGNTEPANRPIDEKLDGIRAVFLDFSTKLESPEEIVPDGGPFEKAELIGRLTTQTQLLTSFAQHNDLTLVCLDSELPQIGTLTRYEWLSFMGIHTQRHIHQLQKIIQHLNNALLATR</sequence>
<gene>
    <name evidence="2" type="ORF">IC229_11280</name>
</gene>
<reference evidence="2" key="1">
    <citation type="submission" date="2020-09" db="EMBL/GenBank/DDBJ databases">
        <authorList>
            <person name="Kim M.K."/>
        </authorList>
    </citation>
    <scope>NUCLEOTIDE SEQUENCE</scope>
    <source>
        <strain evidence="2">BT702</strain>
    </source>
</reference>
<dbReference type="Pfam" id="PF12867">
    <property type="entry name" value="DinB_2"/>
    <property type="match status" value="1"/>
</dbReference>
<dbReference type="InterPro" id="IPR024775">
    <property type="entry name" value="DinB-like"/>
</dbReference>
<organism evidence="2 3">
    <name type="scientific">Spirosoma profusum</name>
    <dbReference type="NCBI Taxonomy" id="2771354"/>
    <lineage>
        <taxon>Bacteria</taxon>
        <taxon>Pseudomonadati</taxon>
        <taxon>Bacteroidota</taxon>
        <taxon>Cytophagia</taxon>
        <taxon>Cytophagales</taxon>
        <taxon>Cytophagaceae</taxon>
        <taxon>Spirosoma</taxon>
    </lineage>
</organism>
<dbReference type="AlphaFoldDB" id="A0A926XWH9"/>
<evidence type="ECO:0000313" key="3">
    <source>
        <dbReference type="Proteomes" id="UP000598820"/>
    </source>
</evidence>
<feature type="domain" description="DinB-like" evidence="1">
    <location>
        <begin position="15"/>
        <end position="159"/>
    </location>
</feature>
<dbReference type="RefSeq" id="WP_190887070.1">
    <property type="nucleotide sequence ID" value="NZ_JACWZY010000007.1"/>
</dbReference>
<dbReference type="EMBL" id="JACWZY010000007">
    <property type="protein sequence ID" value="MBD2701221.1"/>
    <property type="molecule type" value="Genomic_DNA"/>
</dbReference>
<dbReference type="SUPFAM" id="SSF109854">
    <property type="entry name" value="DinB/YfiT-like putative metalloenzymes"/>
    <property type="match status" value="1"/>
</dbReference>
<dbReference type="Gene3D" id="1.20.120.450">
    <property type="entry name" value="dinb family like domain"/>
    <property type="match status" value="1"/>
</dbReference>
<comment type="caution">
    <text evidence="2">The sequence shown here is derived from an EMBL/GenBank/DDBJ whole genome shotgun (WGS) entry which is preliminary data.</text>
</comment>